<keyword evidence="2" id="KW-1185">Reference proteome</keyword>
<evidence type="ECO:0000313" key="1">
    <source>
        <dbReference type="EMBL" id="KAJ3251236.1"/>
    </source>
</evidence>
<sequence length="160" mass="18808">MTNPDIPPSRKAIPNWKYDPTEIPKDQLRAFYNIHYEIFVVRNNYFTVEDPENPTYEELCDVSKMLPENAQLVSVNMDRGLYRILAEKGNHHTFSLEKVKAKLEEAPQDIPHIVDFDDRFHDIYHIKAPRCRFIPALLVVENGKVSYMGQVEYWKDLAKN</sequence>
<name>A0AAD5UCZ8_9FUNG</name>
<gene>
    <name evidence="1" type="ORF">HK103_002565</name>
</gene>
<evidence type="ECO:0000313" key="2">
    <source>
        <dbReference type="Proteomes" id="UP001210925"/>
    </source>
</evidence>
<comment type="caution">
    <text evidence="1">The sequence shown here is derived from an EMBL/GenBank/DDBJ whole genome shotgun (WGS) entry which is preliminary data.</text>
</comment>
<organism evidence="1 2">
    <name type="scientific">Boothiomyces macroporosus</name>
    <dbReference type="NCBI Taxonomy" id="261099"/>
    <lineage>
        <taxon>Eukaryota</taxon>
        <taxon>Fungi</taxon>
        <taxon>Fungi incertae sedis</taxon>
        <taxon>Chytridiomycota</taxon>
        <taxon>Chytridiomycota incertae sedis</taxon>
        <taxon>Chytridiomycetes</taxon>
        <taxon>Rhizophydiales</taxon>
        <taxon>Terramycetaceae</taxon>
        <taxon>Boothiomyces</taxon>
    </lineage>
</organism>
<proteinExistence type="predicted"/>
<reference evidence="1" key="1">
    <citation type="submission" date="2020-05" db="EMBL/GenBank/DDBJ databases">
        <title>Phylogenomic resolution of chytrid fungi.</title>
        <authorList>
            <person name="Stajich J.E."/>
            <person name="Amses K."/>
            <person name="Simmons R."/>
            <person name="Seto K."/>
            <person name="Myers J."/>
            <person name="Bonds A."/>
            <person name="Quandt C.A."/>
            <person name="Barry K."/>
            <person name="Liu P."/>
            <person name="Grigoriev I."/>
            <person name="Longcore J.E."/>
            <person name="James T.Y."/>
        </authorList>
    </citation>
    <scope>NUCLEOTIDE SEQUENCE</scope>
    <source>
        <strain evidence="1">PLAUS21</strain>
    </source>
</reference>
<dbReference type="EMBL" id="JADGKB010000192">
    <property type="protein sequence ID" value="KAJ3251236.1"/>
    <property type="molecule type" value="Genomic_DNA"/>
</dbReference>
<dbReference type="Proteomes" id="UP001210925">
    <property type="component" value="Unassembled WGS sequence"/>
</dbReference>
<protein>
    <submittedName>
        <fullName evidence="1">Uncharacterized protein</fullName>
    </submittedName>
</protein>
<dbReference type="AlphaFoldDB" id="A0AAD5UCZ8"/>
<accession>A0AAD5UCZ8</accession>